<gene>
    <name evidence="5" type="ORF">SAMN05421795_102677</name>
</gene>
<dbReference type="PIRSF" id="PIRSF002741">
    <property type="entry name" value="MppA"/>
    <property type="match status" value="1"/>
</dbReference>
<dbReference type="AlphaFoldDB" id="A0A1N7L865"/>
<dbReference type="GO" id="GO:0043190">
    <property type="term" value="C:ATP-binding cassette (ABC) transporter complex"/>
    <property type="evidence" value="ECO:0007669"/>
    <property type="project" value="InterPro"/>
</dbReference>
<organism evidence="5 6">
    <name type="scientific">Phaeovulum vinaykumarii</name>
    <dbReference type="NCBI Taxonomy" id="407234"/>
    <lineage>
        <taxon>Bacteria</taxon>
        <taxon>Pseudomonadati</taxon>
        <taxon>Pseudomonadota</taxon>
        <taxon>Alphaproteobacteria</taxon>
        <taxon>Rhodobacterales</taxon>
        <taxon>Paracoccaceae</taxon>
        <taxon>Phaeovulum</taxon>
    </lineage>
</organism>
<dbReference type="PANTHER" id="PTHR30290">
    <property type="entry name" value="PERIPLASMIC BINDING COMPONENT OF ABC TRANSPORTER"/>
    <property type="match status" value="1"/>
</dbReference>
<evidence type="ECO:0000256" key="2">
    <source>
        <dbReference type="ARBA" id="ARBA00005695"/>
    </source>
</evidence>
<dbReference type="PANTHER" id="PTHR30290:SF64">
    <property type="entry name" value="ABC TRANSPORTER PERIPLASMIC BINDING PROTEIN"/>
    <property type="match status" value="1"/>
</dbReference>
<dbReference type="InterPro" id="IPR030678">
    <property type="entry name" value="Peptide/Ni-bd"/>
</dbReference>
<reference evidence="6" key="1">
    <citation type="submission" date="2017-01" db="EMBL/GenBank/DDBJ databases">
        <authorList>
            <person name="Varghese N."/>
            <person name="Submissions S."/>
        </authorList>
    </citation>
    <scope>NUCLEOTIDE SEQUENCE [LARGE SCALE GENOMIC DNA]</scope>
    <source>
        <strain evidence="6">DSM 18714</strain>
    </source>
</reference>
<keyword evidence="6" id="KW-1185">Reference proteome</keyword>
<evidence type="ECO:0000313" key="6">
    <source>
        <dbReference type="Proteomes" id="UP000186098"/>
    </source>
</evidence>
<dbReference type="Gene3D" id="3.40.190.10">
    <property type="entry name" value="Periplasmic binding protein-like II"/>
    <property type="match status" value="1"/>
</dbReference>
<evidence type="ECO:0000256" key="3">
    <source>
        <dbReference type="ARBA" id="ARBA00022729"/>
    </source>
</evidence>
<proteinExistence type="inferred from homology"/>
<dbReference type="GO" id="GO:0042884">
    <property type="term" value="P:microcin transport"/>
    <property type="evidence" value="ECO:0007669"/>
    <property type="project" value="TreeGrafter"/>
</dbReference>
<dbReference type="GO" id="GO:1904680">
    <property type="term" value="F:peptide transmembrane transporter activity"/>
    <property type="evidence" value="ECO:0007669"/>
    <property type="project" value="TreeGrafter"/>
</dbReference>
<dbReference type="GO" id="GO:0015833">
    <property type="term" value="P:peptide transport"/>
    <property type="evidence" value="ECO:0007669"/>
    <property type="project" value="TreeGrafter"/>
</dbReference>
<keyword evidence="3" id="KW-0732">Signal</keyword>
<evidence type="ECO:0000256" key="1">
    <source>
        <dbReference type="ARBA" id="ARBA00004418"/>
    </source>
</evidence>
<dbReference type="EMBL" id="FTOM01000002">
    <property type="protein sequence ID" value="SIS70034.1"/>
    <property type="molecule type" value="Genomic_DNA"/>
</dbReference>
<dbReference type="Pfam" id="PF00496">
    <property type="entry name" value="SBP_bac_5"/>
    <property type="match status" value="1"/>
</dbReference>
<dbReference type="SUPFAM" id="SSF53850">
    <property type="entry name" value="Periplasmic binding protein-like II"/>
    <property type="match status" value="1"/>
</dbReference>
<dbReference type="GO" id="GO:0030288">
    <property type="term" value="C:outer membrane-bounded periplasmic space"/>
    <property type="evidence" value="ECO:0007669"/>
    <property type="project" value="TreeGrafter"/>
</dbReference>
<dbReference type="Gene3D" id="3.10.105.10">
    <property type="entry name" value="Dipeptide-binding Protein, Domain 3"/>
    <property type="match status" value="1"/>
</dbReference>
<evidence type="ECO:0000313" key="5">
    <source>
        <dbReference type="EMBL" id="SIS70034.1"/>
    </source>
</evidence>
<name>A0A1N7L865_9RHOB</name>
<dbReference type="Proteomes" id="UP000186098">
    <property type="component" value="Unassembled WGS sequence"/>
</dbReference>
<dbReference type="InterPro" id="IPR039424">
    <property type="entry name" value="SBP_5"/>
</dbReference>
<dbReference type="InterPro" id="IPR000914">
    <property type="entry name" value="SBP_5_dom"/>
</dbReference>
<evidence type="ECO:0000259" key="4">
    <source>
        <dbReference type="Pfam" id="PF00496"/>
    </source>
</evidence>
<protein>
    <submittedName>
        <fullName evidence="5">Peptide/nickel transport system substrate-binding protein</fullName>
    </submittedName>
</protein>
<accession>A0A1N7L865</accession>
<comment type="subcellular location">
    <subcellularLocation>
        <location evidence="1">Periplasm</location>
    </subcellularLocation>
</comment>
<comment type="similarity">
    <text evidence="2">Belongs to the bacterial solute-binding protein 5 family.</text>
</comment>
<feature type="domain" description="Solute-binding protein family 5" evidence="4">
    <location>
        <begin position="115"/>
        <end position="511"/>
    </location>
</feature>
<dbReference type="CDD" id="cd08497">
    <property type="entry name" value="MbnE-like"/>
    <property type="match status" value="1"/>
</dbReference>
<sequence length="616" mass="68679">MRRSVFFQQFLILATFYWVLTALQTQPVVANTIPAVQPANGAAIAMQGAPALPSGFDSLPYANPDAPKGGEIRLGETGGFDSLNPWILKGRAATGIAQFTVETLMGRSLDEPFTLYGLLAEKVTTDETRSYVEFTLREGAHFSNGAPVTIEDVMWSYETLGTRGHPRYRTAWAKVARMEATGPRTIRFTFSEPDRELALLMGMRPVLERAFWEGRDFEATLQEAPVGSGPYVVESVEPGRQITLRRNPDWWGRDLPFNRGRHNFDRIRFDYFGDPGVMFEAFKAGEIDLWREGNAAQWARAYDFPALRDGRVLRAEIPHERPSGMNGLVFNTRRALFADWRVREALILAFDFEFISKTLTGGAEPRICSYFCNSTLAMRPGPATGRVAALLAPFAAQLLPGTLEGYAYPTGAGNGRNRANLRRAVALLAQAGWRVEDGVLRDANGRPFDFEILLPQGAAEKAAIVDIYVESLRRLGITPRITAIDDAQFVARTNAYDFDMTWFTRALSLSPGNEQTLYWGAEGVTRPGSRNLMGMNDPAAEAMIAAMLEATDPEDYTAAVRALDRVLTAGRYVIPIWYAPVSRLAYKRDLHFPTRIPLYGDWPGVVPDVWWHEAEQ</sequence>
<dbReference type="STRING" id="407234.SAMN05421795_102677"/>